<dbReference type="EMBL" id="UOFS01000006">
    <property type="protein sequence ID" value="VAW91240.1"/>
    <property type="molecule type" value="Genomic_DNA"/>
</dbReference>
<dbReference type="InterPro" id="IPR017937">
    <property type="entry name" value="Thioredoxin_CS"/>
</dbReference>
<keyword evidence="2" id="KW-0249">Electron transport</keyword>
<dbReference type="PROSITE" id="PS00194">
    <property type="entry name" value="THIOREDOXIN_1"/>
    <property type="match status" value="1"/>
</dbReference>
<dbReference type="InterPro" id="IPR013766">
    <property type="entry name" value="Thioredoxin_domain"/>
</dbReference>
<dbReference type="PROSITE" id="PS51352">
    <property type="entry name" value="THIOREDOXIN_2"/>
    <property type="match status" value="1"/>
</dbReference>
<dbReference type="PANTHER" id="PTHR45663">
    <property type="entry name" value="GEO12009P1"/>
    <property type="match status" value="1"/>
</dbReference>
<accession>A0A3B0ZPV5</accession>
<evidence type="ECO:0000256" key="2">
    <source>
        <dbReference type="ARBA" id="ARBA00022982"/>
    </source>
</evidence>
<feature type="domain" description="Thioredoxin" evidence="4">
    <location>
        <begin position="10"/>
        <end position="133"/>
    </location>
</feature>
<dbReference type="InterPro" id="IPR036249">
    <property type="entry name" value="Thioredoxin-like_sf"/>
</dbReference>
<dbReference type="Pfam" id="PF00085">
    <property type="entry name" value="Thioredoxin"/>
    <property type="match status" value="1"/>
</dbReference>
<dbReference type="Gene3D" id="3.40.30.10">
    <property type="entry name" value="Glutaredoxin"/>
    <property type="match status" value="1"/>
</dbReference>
<dbReference type="SUPFAM" id="SSF52833">
    <property type="entry name" value="Thioredoxin-like"/>
    <property type="match status" value="1"/>
</dbReference>
<evidence type="ECO:0000256" key="3">
    <source>
        <dbReference type="ARBA" id="ARBA00023157"/>
    </source>
</evidence>
<gene>
    <name evidence="5" type="ORF">MNBD_GAMMA22-2676</name>
</gene>
<proteinExistence type="predicted"/>
<organism evidence="5">
    <name type="scientific">hydrothermal vent metagenome</name>
    <dbReference type="NCBI Taxonomy" id="652676"/>
    <lineage>
        <taxon>unclassified sequences</taxon>
        <taxon>metagenomes</taxon>
        <taxon>ecological metagenomes</taxon>
    </lineage>
</organism>
<sequence length="135" mass="15611">MSYNLYYYVILVNSKSMVFDPNKYIFTINVDNFESQVIAYSETTPILIDFWADWCPPCLVISPILENIIDKYQGKIALGKIEVDHDENMKLAGRYQTRGFPSILLISNGNEIDRFTGSKSQQFISTFIEDNLENF</sequence>
<name>A0A3B0ZPV5_9ZZZZ</name>
<dbReference type="GO" id="GO:0015035">
    <property type="term" value="F:protein-disulfide reductase activity"/>
    <property type="evidence" value="ECO:0007669"/>
    <property type="project" value="TreeGrafter"/>
</dbReference>
<protein>
    <submittedName>
        <fullName evidence="5">Thioredoxin</fullName>
    </submittedName>
</protein>
<dbReference type="CDD" id="cd02947">
    <property type="entry name" value="TRX_family"/>
    <property type="match status" value="1"/>
</dbReference>
<dbReference type="AlphaFoldDB" id="A0A3B0ZPV5"/>
<reference evidence="5" key="1">
    <citation type="submission" date="2018-06" db="EMBL/GenBank/DDBJ databases">
        <authorList>
            <person name="Zhirakovskaya E."/>
        </authorList>
    </citation>
    <scope>NUCLEOTIDE SEQUENCE</scope>
</reference>
<evidence type="ECO:0000259" key="4">
    <source>
        <dbReference type="PROSITE" id="PS51352"/>
    </source>
</evidence>
<keyword evidence="1" id="KW-0813">Transport</keyword>
<keyword evidence="3" id="KW-1015">Disulfide bond</keyword>
<evidence type="ECO:0000256" key="1">
    <source>
        <dbReference type="ARBA" id="ARBA00022448"/>
    </source>
</evidence>
<dbReference type="PANTHER" id="PTHR45663:SF11">
    <property type="entry name" value="GEO12009P1"/>
    <property type="match status" value="1"/>
</dbReference>
<evidence type="ECO:0000313" key="5">
    <source>
        <dbReference type="EMBL" id="VAW91240.1"/>
    </source>
</evidence>
<dbReference type="GO" id="GO:0005737">
    <property type="term" value="C:cytoplasm"/>
    <property type="evidence" value="ECO:0007669"/>
    <property type="project" value="TreeGrafter"/>
</dbReference>